<evidence type="ECO:0000256" key="1">
    <source>
        <dbReference type="SAM" id="MobiDB-lite"/>
    </source>
</evidence>
<reference evidence="2" key="1">
    <citation type="submission" date="2013-12" db="EMBL/GenBank/DDBJ databases">
        <title>The Genome Sequence of Aphanomyces astaci APO3.</title>
        <authorList>
            <consortium name="The Broad Institute Genomics Platform"/>
            <person name="Russ C."/>
            <person name="Tyler B."/>
            <person name="van West P."/>
            <person name="Dieguez-Uribeondo J."/>
            <person name="Young S.K."/>
            <person name="Zeng Q."/>
            <person name="Gargeya S."/>
            <person name="Fitzgerald M."/>
            <person name="Abouelleil A."/>
            <person name="Alvarado L."/>
            <person name="Chapman S.B."/>
            <person name="Gainer-Dewar J."/>
            <person name="Goldberg J."/>
            <person name="Griggs A."/>
            <person name="Gujja S."/>
            <person name="Hansen M."/>
            <person name="Howarth C."/>
            <person name="Imamovic A."/>
            <person name="Ireland A."/>
            <person name="Larimer J."/>
            <person name="McCowan C."/>
            <person name="Murphy C."/>
            <person name="Pearson M."/>
            <person name="Poon T.W."/>
            <person name="Priest M."/>
            <person name="Roberts A."/>
            <person name="Saif S."/>
            <person name="Shea T."/>
            <person name="Sykes S."/>
            <person name="Wortman J."/>
            <person name="Nusbaum C."/>
            <person name="Birren B."/>
        </authorList>
    </citation>
    <scope>NUCLEOTIDE SEQUENCE [LARGE SCALE GENOMIC DNA]</scope>
    <source>
        <strain evidence="2">APO3</strain>
    </source>
</reference>
<name>W4FGA4_APHAT</name>
<accession>W4FGA4</accession>
<sequence length="216" mass="23633">MGRLGSCGRPVLRGVLVLFVVMTPQHQHRRIDVPAAICRRRSRGRMHLGAVGCDEVRRVRRCGRGHVHLGRMIPSHEVCSMIHMPKVAGRGRVGGRLELGAVGGQEERRVRRRGSADGRSEGSGGLLVRPGHQVWQEDAARRTVAMMAVLSTRTSVVCAPEVPLGRLEVRGRGVRQLRQLLRARWKEQVVPLSAVLVEGGVRTLDGRRGDVGGLVG</sequence>
<gene>
    <name evidence="2" type="ORF">H257_17534</name>
</gene>
<dbReference type="VEuPathDB" id="FungiDB:H257_17534"/>
<dbReference type="GeneID" id="20819530"/>
<organism evidence="2">
    <name type="scientific">Aphanomyces astaci</name>
    <name type="common">Crayfish plague agent</name>
    <dbReference type="NCBI Taxonomy" id="112090"/>
    <lineage>
        <taxon>Eukaryota</taxon>
        <taxon>Sar</taxon>
        <taxon>Stramenopiles</taxon>
        <taxon>Oomycota</taxon>
        <taxon>Saprolegniomycetes</taxon>
        <taxon>Saprolegniales</taxon>
        <taxon>Verrucalvaceae</taxon>
        <taxon>Aphanomyces</taxon>
    </lineage>
</organism>
<dbReference type="AlphaFoldDB" id="W4FGA4"/>
<protein>
    <submittedName>
        <fullName evidence="2">Uncharacterized protein</fullName>
    </submittedName>
</protein>
<evidence type="ECO:0000313" key="2">
    <source>
        <dbReference type="EMBL" id="ETV65899.1"/>
    </source>
</evidence>
<feature type="region of interest" description="Disordered" evidence="1">
    <location>
        <begin position="104"/>
        <end position="128"/>
    </location>
</feature>
<feature type="compositionally biased region" description="Basic and acidic residues" evidence="1">
    <location>
        <begin position="105"/>
        <end position="120"/>
    </location>
</feature>
<proteinExistence type="predicted"/>
<dbReference type="EMBL" id="KI913222">
    <property type="protein sequence ID" value="ETV65899.1"/>
    <property type="molecule type" value="Genomic_DNA"/>
</dbReference>
<dbReference type="RefSeq" id="XP_009844652.1">
    <property type="nucleotide sequence ID" value="XM_009846350.1"/>
</dbReference>